<protein>
    <submittedName>
        <fullName evidence="3">ATPase AAA</fullName>
    </submittedName>
</protein>
<dbReference type="Pfam" id="PF13635">
    <property type="entry name" value="DUF4143"/>
    <property type="match status" value="1"/>
</dbReference>
<dbReference type="RefSeq" id="WP_045033382.1">
    <property type="nucleotide sequence ID" value="NZ_CAJXKZ010000001.1"/>
</dbReference>
<dbReference type="OrthoDB" id="9768467at2"/>
<dbReference type="InterPro" id="IPR027417">
    <property type="entry name" value="P-loop_NTPase"/>
</dbReference>
<evidence type="ECO:0000259" key="2">
    <source>
        <dbReference type="Pfam" id="PF13635"/>
    </source>
</evidence>
<dbReference type="InterPro" id="IPR025420">
    <property type="entry name" value="DUF4143"/>
</dbReference>
<dbReference type="InterPro" id="IPR041682">
    <property type="entry name" value="AAA_14"/>
</dbReference>
<evidence type="ECO:0000313" key="3">
    <source>
        <dbReference type="EMBL" id="KJF42056.1"/>
    </source>
</evidence>
<dbReference type="Pfam" id="PF13173">
    <property type="entry name" value="AAA_14"/>
    <property type="match status" value="1"/>
</dbReference>
<dbReference type="STRING" id="1544798.LH29_22520"/>
<evidence type="ECO:0000313" key="4">
    <source>
        <dbReference type="Proteomes" id="UP000032544"/>
    </source>
</evidence>
<sequence>MEFFQQVHKSLLQGSKDTIQRELMNNIDWNERLICIKGFRSVGKTTFLLDYIKAHHPDSNDVLYLNLNNFYFTKRKISSFADEFAKRGGKLLLLDQIQKYPDWSADLRKCLDEIPDLKIIFTSSPVLRITEDNPDLEGMATIYHLEGLSFREYLNHETGSNFTTYTLEEILKNHIEIAQKVVDQVRPLAYFDDYLRHGYFPYYIHDPNFYIDKLLKNINLALEIDVPYINQIEFKYLPKLRKLLHIIASEAPFTPNVSKLASSVETSRATIMNYLKYLKHARLINLLYENGGSDDDQMKKPDKVYMHNTNLLNAIAPNNYDKATVRQTFFYNQVGYVCQLAKSPAADFCVNGKYKFNVGGRKLKPEKGIYAASDVIEVGQGNKIPLWLFGFLY</sequence>
<accession>A0A0D8J6A2</accession>
<dbReference type="Proteomes" id="UP000032544">
    <property type="component" value="Unassembled WGS sequence"/>
</dbReference>
<evidence type="ECO:0000259" key="1">
    <source>
        <dbReference type="Pfam" id="PF13173"/>
    </source>
</evidence>
<dbReference type="EMBL" id="JRHC01000007">
    <property type="protein sequence ID" value="KJF42056.1"/>
    <property type="molecule type" value="Genomic_DNA"/>
</dbReference>
<dbReference type="PANTHER" id="PTHR42990:SF1">
    <property type="entry name" value="AAA+ ATPASE DOMAIN-CONTAINING PROTEIN"/>
    <property type="match status" value="1"/>
</dbReference>
<feature type="domain" description="DUF4143" evidence="2">
    <location>
        <begin position="225"/>
        <end position="323"/>
    </location>
</feature>
<comment type="caution">
    <text evidence="3">The sequence shown here is derived from an EMBL/GenBank/DDBJ whole genome shotgun (WGS) entry which is preliminary data.</text>
</comment>
<dbReference type="SUPFAM" id="SSF52540">
    <property type="entry name" value="P-loop containing nucleoside triphosphate hydrolases"/>
    <property type="match status" value="1"/>
</dbReference>
<organism evidence="3 4">
    <name type="scientific">Draconibacterium sediminis</name>
    <dbReference type="NCBI Taxonomy" id="1544798"/>
    <lineage>
        <taxon>Bacteria</taxon>
        <taxon>Pseudomonadati</taxon>
        <taxon>Bacteroidota</taxon>
        <taxon>Bacteroidia</taxon>
        <taxon>Marinilabiliales</taxon>
        <taxon>Prolixibacteraceae</taxon>
        <taxon>Draconibacterium</taxon>
    </lineage>
</organism>
<dbReference type="PANTHER" id="PTHR42990">
    <property type="entry name" value="ATPASE"/>
    <property type="match status" value="1"/>
</dbReference>
<dbReference type="PATRIC" id="fig|1544798.3.peg.4686"/>
<gene>
    <name evidence="3" type="ORF">LH29_22520</name>
</gene>
<proteinExistence type="predicted"/>
<keyword evidence="4" id="KW-1185">Reference proteome</keyword>
<dbReference type="AlphaFoldDB" id="A0A0D8J6A2"/>
<reference evidence="3 4" key="1">
    <citation type="submission" date="2014-09" db="EMBL/GenBank/DDBJ databases">
        <title>Draft Genome Sequence of Draconibacterium sp. JN14CK-3.</title>
        <authorList>
            <person name="Dong C."/>
            <person name="Lai Q."/>
            <person name="Shao Z."/>
        </authorList>
    </citation>
    <scope>NUCLEOTIDE SEQUENCE [LARGE SCALE GENOMIC DNA]</scope>
    <source>
        <strain evidence="3 4">JN14CK-3</strain>
    </source>
</reference>
<name>A0A0D8J6A2_9BACT</name>
<feature type="domain" description="AAA" evidence="1">
    <location>
        <begin position="31"/>
        <end position="154"/>
    </location>
</feature>